<feature type="compositionally biased region" description="Basic and acidic residues" evidence="1">
    <location>
        <begin position="25"/>
        <end position="34"/>
    </location>
</feature>
<dbReference type="OrthoDB" id="9802878at2"/>
<protein>
    <recommendedName>
        <fullName evidence="4">Gp37 protein</fullName>
    </recommendedName>
</protein>
<dbReference type="EMBL" id="FOSF01000001">
    <property type="protein sequence ID" value="SFJ74317.1"/>
    <property type="molecule type" value="Genomic_DNA"/>
</dbReference>
<dbReference type="Proteomes" id="UP000243374">
    <property type="component" value="Unassembled WGS sequence"/>
</dbReference>
<reference evidence="2 3" key="1">
    <citation type="submission" date="2016-10" db="EMBL/GenBank/DDBJ databases">
        <authorList>
            <person name="Varghese N."/>
            <person name="Submissions S."/>
        </authorList>
    </citation>
    <scope>NUCLEOTIDE SEQUENCE [LARGE SCALE GENOMIC DNA]</scope>
    <source>
        <strain evidence="2 3">22B</strain>
    </source>
</reference>
<feature type="region of interest" description="Disordered" evidence="1">
    <location>
        <begin position="25"/>
        <end position="46"/>
    </location>
</feature>
<organism evidence="2 3">
    <name type="scientific">Succinivibrio dextrinosolvens</name>
    <dbReference type="NCBI Taxonomy" id="83771"/>
    <lineage>
        <taxon>Bacteria</taxon>
        <taxon>Pseudomonadati</taxon>
        <taxon>Pseudomonadota</taxon>
        <taxon>Gammaproteobacteria</taxon>
        <taxon>Aeromonadales</taxon>
        <taxon>Succinivibrionaceae</taxon>
        <taxon>Succinivibrio</taxon>
    </lineage>
</organism>
<accession>A0A662Z5W2</accession>
<evidence type="ECO:0000313" key="2">
    <source>
        <dbReference type="EMBL" id="SFJ74317.1"/>
    </source>
</evidence>
<evidence type="ECO:0000256" key="1">
    <source>
        <dbReference type="SAM" id="MobiDB-lite"/>
    </source>
</evidence>
<name>A0A662Z5W2_9GAMM</name>
<evidence type="ECO:0000313" key="3">
    <source>
        <dbReference type="Proteomes" id="UP000243374"/>
    </source>
</evidence>
<gene>
    <name evidence="2" type="ORF">SAMN04487865_1001119</name>
</gene>
<sequence>MVELYCVDALCKFVESALEDFRLHKPPRQTEERPGSLYEEETPEYEDDPSEEIAIKVFNGWLPSKSFDNDADYPFVTVRPSNATVHNGATDLNVEIIVGTFARDELAYQDTMNVVHRLMMRIAQLENGILDRKYERMGDMKWELPFEQKEPYYMAIISTSWRIYTSQYESSNV</sequence>
<dbReference type="RefSeq" id="WP_074837972.1">
    <property type="nucleotide sequence ID" value="NZ_CP047056.1"/>
</dbReference>
<evidence type="ECO:0008006" key="4">
    <source>
        <dbReference type="Google" id="ProtNLM"/>
    </source>
</evidence>
<keyword evidence="3" id="KW-1185">Reference proteome</keyword>
<dbReference type="AlphaFoldDB" id="A0A662Z5W2"/>
<proteinExistence type="predicted"/>